<protein>
    <recommendedName>
        <fullName evidence="4">RNA-directed DNA polymerase from mobile element jockey</fullName>
    </recommendedName>
</protein>
<dbReference type="GO" id="GO:0061343">
    <property type="term" value="P:cell adhesion involved in heart morphogenesis"/>
    <property type="evidence" value="ECO:0007669"/>
    <property type="project" value="TreeGrafter"/>
</dbReference>
<keyword evidence="3" id="KW-1185">Reference proteome</keyword>
<gene>
    <name evidence="2" type="ORF">Y956_11950</name>
</gene>
<dbReference type="EMBL" id="KL410990">
    <property type="protein sequence ID" value="KFR01904.1"/>
    <property type="molecule type" value="Genomic_DNA"/>
</dbReference>
<feature type="region of interest" description="Disordered" evidence="1">
    <location>
        <begin position="1"/>
        <end position="21"/>
    </location>
</feature>
<evidence type="ECO:0000313" key="3">
    <source>
        <dbReference type="Proteomes" id="UP000053283"/>
    </source>
</evidence>
<proteinExistence type="predicted"/>
<organism evidence="2 3">
    <name type="scientific">Nipponia nippon</name>
    <name type="common">Crested ibis</name>
    <name type="synonym">Ibis nippon</name>
    <dbReference type="NCBI Taxonomy" id="128390"/>
    <lineage>
        <taxon>Eukaryota</taxon>
        <taxon>Metazoa</taxon>
        <taxon>Chordata</taxon>
        <taxon>Craniata</taxon>
        <taxon>Vertebrata</taxon>
        <taxon>Euteleostomi</taxon>
        <taxon>Archelosauria</taxon>
        <taxon>Archosauria</taxon>
        <taxon>Dinosauria</taxon>
        <taxon>Saurischia</taxon>
        <taxon>Theropoda</taxon>
        <taxon>Coelurosauria</taxon>
        <taxon>Aves</taxon>
        <taxon>Neognathae</taxon>
        <taxon>Neoaves</taxon>
        <taxon>Aequornithes</taxon>
        <taxon>Pelecaniformes</taxon>
        <taxon>Threskiornithidae</taxon>
        <taxon>Nipponia</taxon>
    </lineage>
</organism>
<dbReference type="GO" id="GO:0031012">
    <property type="term" value="C:extracellular matrix"/>
    <property type="evidence" value="ECO:0007669"/>
    <property type="project" value="TreeGrafter"/>
</dbReference>
<dbReference type="AlphaFoldDB" id="A0A091VFP8"/>
<dbReference type="Proteomes" id="UP000053283">
    <property type="component" value="Unassembled WGS sequence"/>
</dbReference>
<evidence type="ECO:0008006" key="4">
    <source>
        <dbReference type="Google" id="ProtNLM"/>
    </source>
</evidence>
<dbReference type="GO" id="GO:0007508">
    <property type="term" value="P:larval heart development"/>
    <property type="evidence" value="ECO:0007669"/>
    <property type="project" value="TreeGrafter"/>
</dbReference>
<reference evidence="2 3" key="1">
    <citation type="submission" date="2014-04" db="EMBL/GenBank/DDBJ databases">
        <title>Genome evolution of avian class.</title>
        <authorList>
            <person name="Zhang G."/>
            <person name="Li C."/>
        </authorList>
    </citation>
    <scope>NUCLEOTIDE SEQUENCE [LARGE SCALE GENOMIC DNA]</scope>
    <source>
        <strain evidence="2">BGI_Y956</strain>
    </source>
</reference>
<dbReference type="PANTHER" id="PTHR33395">
    <property type="entry name" value="TRANSCRIPTASE, PUTATIVE-RELATED-RELATED"/>
    <property type="match status" value="1"/>
</dbReference>
<accession>A0A091VFP8</accession>
<evidence type="ECO:0000313" key="2">
    <source>
        <dbReference type="EMBL" id="KFR01904.1"/>
    </source>
</evidence>
<dbReference type="PANTHER" id="PTHR33395:SF22">
    <property type="entry name" value="REVERSE TRANSCRIPTASE DOMAIN-CONTAINING PROTEIN"/>
    <property type="match status" value="1"/>
</dbReference>
<sequence length="123" mass="13851">NRPFDGDQGGKVPPTVSEDQIRNHLRNLNVHKSMGPNEMHPRVLRELADVVAKPLSMIFEKSWQSGEVPGDWKKGNTAAILKKGKKEDPGNYRPVSLTSVPGKTMEQILLEAMLRHMEDREVI</sequence>
<feature type="non-terminal residue" evidence="2">
    <location>
        <position position="1"/>
    </location>
</feature>
<feature type="non-terminal residue" evidence="2">
    <location>
        <position position="123"/>
    </location>
</feature>
<name>A0A091VFP8_NIPNI</name>
<evidence type="ECO:0000256" key="1">
    <source>
        <dbReference type="SAM" id="MobiDB-lite"/>
    </source>
</evidence>